<dbReference type="KEGG" id="ccp:CHC_T00006133001"/>
<dbReference type="Proteomes" id="UP000012073">
    <property type="component" value="Unassembled WGS sequence"/>
</dbReference>
<dbReference type="OrthoDB" id="10617552at2759"/>
<organism evidence="1 2">
    <name type="scientific">Chondrus crispus</name>
    <name type="common">Carrageen Irish moss</name>
    <name type="synonym">Polymorpha crispa</name>
    <dbReference type="NCBI Taxonomy" id="2769"/>
    <lineage>
        <taxon>Eukaryota</taxon>
        <taxon>Rhodophyta</taxon>
        <taxon>Florideophyceae</taxon>
        <taxon>Rhodymeniophycidae</taxon>
        <taxon>Gigartinales</taxon>
        <taxon>Gigartinaceae</taxon>
        <taxon>Chondrus</taxon>
    </lineage>
</organism>
<protein>
    <submittedName>
        <fullName evidence="1">Uncharacterized protein</fullName>
    </submittedName>
</protein>
<keyword evidence="2" id="KW-1185">Reference proteome</keyword>
<dbReference type="Gramene" id="CDF38398">
    <property type="protein sequence ID" value="CDF38398"/>
    <property type="gene ID" value="CHC_T00006133001"/>
</dbReference>
<sequence length="282" mass="31316">MLNRTLQIFRQTYSVYSRISSSGSQNSSFFVAWVVEQSDNLYSKFISPILLRMRNADPMTILATIEAARHRKLKLDSTAQKNGESLVALLETRITTHIRKELDGPIRDAERQLIERARVYASAIPQNWQEGPYQSGRAICDELNVLARGLEGALMNLGTSTDILTGNLLVRLALEYSTTLLRVATRAASENSSLTTSTVQEGVFETFSLIGKTMQRLHHKYGKIPSLEPVAAALSSQDLREIKLLQAEFSTGQVSPSVARATPVEKNRIPSGVHHLLYTTAQ</sequence>
<dbReference type="AlphaFoldDB" id="R7QKU8"/>
<accession>R7QKU8</accession>
<proteinExistence type="predicted"/>
<dbReference type="RefSeq" id="XP_005718291.1">
    <property type="nucleotide sequence ID" value="XM_005718234.1"/>
</dbReference>
<gene>
    <name evidence="1" type="ORF">CHC_T00006133001</name>
</gene>
<name>R7QKU8_CHOCR</name>
<evidence type="ECO:0000313" key="2">
    <source>
        <dbReference type="Proteomes" id="UP000012073"/>
    </source>
</evidence>
<reference evidence="2" key="1">
    <citation type="journal article" date="2013" name="Proc. Natl. Acad. Sci. U.S.A.">
        <title>Genome structure and metabolic features in the red seaweed Chondrus crispus shed light on evolution of the Archaeplastida.</title>
        <authorList>
            <person name="Collen J."/>
            <person name="Porcel B."/>
            <person name="Carre W."/>
            <person name="Ball S.G."/>
            <person name="Chaparro C."/>
            <person name="Tonon T."/>
            <person name="Barbeyron T."/>
            <person name="Michel G."/>
            <person name="Noel B."/>
            <person name="Valentin K."/>
            <person name="Elias M."/>
            <person name="Artiguenave F."/>
            <person name="Arun A."/>
            <person name="Aury J.M."/>
            <person name="Barbosa-Neto J.F."/>
            <person name="Bothwell J.H."/>
            <person name="Bouget F.Y."/>
            <person name="Brillet L."/>
            <person name="Cabello-Hurtado F."/>
            <person name="Capella-Gutierrez S."/>
            <person name="Charrier B."/>
            <person name="Cladiere L."/>
            <person name="Cock J.M."/>
            <person name="Coelho S.M."/>
            <person name="Colleoni C."/>
            <person name="Czjzek M."/>
            <person name="Da Silva C."/>
            <person name="Delage L."/>
            <person name="Denoeud F."/>
            <person name="Deschamps P."/>
            <person name="Dittami S.M."/>
            <person name="Gabaldon T."/>
            <person name="Gachon C.M."/>
            <person name="Groisillier A."/>
            <person name="Herve C."/>
            <person name="Jabbari K."/>
            <person name="Katinka M."/>
            <person name="Kloareg B."/>
            <person name="Kowalczyk N."/>
            <person name="Labadie K."/>
            <person name="Leblanc C."/>
            <person name="Lopez P.J."/>
            <person name="McLachlan D.H."/>
            <person name="Meslet-Cladiere L."/>
            <person name="Moustafa A."/>
            <person name="Nehr Z."/>
            <person name="Nyvall Collen P."/>
            <person name="Panaud O."/>
            <person name="Partensky F."/>
            <person name="Poulain J."/>
            <person name="Rensing S.A."/>
            <person name="Rousvoal S."/>
            <person name="Samson G."/>
            <person name="Symeonidi A."/>
            <person name="Weissenbach J."/>
            <person name="Zambounis A."/>
            <person name="Wincker P."/>
            <person name="Boyen C."/>
        </authorList>
    </citation>
    <scope>NUCLEOTIDE SEQUENCE [LARGE SCALE GENOMIC DNA]</scope>
    <source>
        <strain evidence="2">cv. Stackhouse</strain>
    </source>
</reference>
<evidence type="ECO:0000313" key="1">
    <source>
        <dbReference type="EMBL" id="CDF38398.1"/>
    </source>
</evidence>
<dbReference type="EMBL" id="HG001932">
    <property type="protein sequence ID" value="CDF38398.1"/>
    <property type="molecule type" value="Genomic_DNA"/>
</dbReference>
<dbReference type="GeneID" id="17326073"/>